<gene>
    <name evidence="6" type="ORF">EDC64_11768</name>
</gene>
<feature type="domain" description="HTH lysR-type" evidence="5">
    <location>
        <begin position="1"/>
        <end position="58"/>
    </location>
</feature>
<dbReference type="InterPro" id="IPR058163">
    <property type="entry name" value="LysR-type_TF_proteobact-type"/>
</dbReference>
<dbReference type="Gene3D" id="3.40.190.290">
    <property type="match status" value="1"/>
</dbReference>
<dbReference type="Pfam" id="PF00126">
    <property type="entry name" value="HTH_1"/>
    <property type="match status" value="1"/>
</dbReference>
<keyword evidence="3 6" id="KW-0238">DNA-binding</keyword>
<dbReference type="InterPro" id="IPR036390">
    <property type="entry name" value="WH_DNA-bd_sf"/>
</dbReference>
<dbReference type="AlphaFoldDB" id="A0A4R3LSX7"/>
<evidence type="ECO:0000256" key="3">
    <source>
        <dbReference type="ARBA" id="ARBA00023125"/>
    </source>
</evidence>
<reference evidence="6 7" key="1">
    <citation type="submission" date="2019-03" db="EMBL/GenBank/DDBJ databases">
        <title>Genomic Encyclopedia of Type Strains, Phase IV (KMG-IV): sequencing the most valuable type-strain genomes for metagenomic binning, comparative biology and taxonomic classification.</title>
        <authorList>
            <person name="Goeker M."/>
        </authorList>
    </citation>
    <scope>NUCLEOTIDE SEQUENCE [LARGE SCALE GENOMIC DNA]</scope>
    <source>
        <strain evidence="6 7">DSM 9035</strain>
    </source>
</reference>
<evidence type="ECO:0000313" key="6">
    <source>
        <dbReference type="EMBL" id="TCT01715.1"/>
    </source>
</evidence>
<keyword evidence="2" id="KW-0805">Transcription regulation</keyword>
<organism evidence="6 7">
    <name type="scientific">Aquabacter spiritensis</name>
    <dbReference type="NCBI Taxonomy" id="933073"/>
    <lineage>
        <taxon>Bacteria</taxon>
        <taxon>Pseudomonadati</taxon>
        <taxon>Pseudomonadota</taxon>
        <taxon>Alphaproteobacteria</taxon>
        <taxon>Hyphomicrobiales</taxon>
        <taxon>Xanthobacteraceae</taxon>
        <taxon>Aquabacter</taxon>
    </lineage>
</organism>
<dbReference type="InterPro" id="IPR000847">
    <property type="entry name" value="LysR_HTH_N"/>
</dbReference>
<dbReference type="GO" id="GO:0006351">
    <property type="term" value="P:DNA-templated transcription"/>
    <property type="evidence" value="ECO:0007669"/>
    <property type="project" value="TreeGrafter"/>
</dbReference>
<dbReference type="InterPro" id="IPR036388">
    <property type="entry name" value="WH-like_DNA-bd_sf"/>
</dbReference>
<dbReference type="Proteomes" id="UP000294664">
    <property type="component" value="Unassembled WGS sequence"/>
</dbReference>
<keyword evidence="4" id="KW-0804">Transcription</keyword>
<accession>A0A4R3LSX7</accession>
<proteinExistence type="inferred from homology"/>
<dbReference type="GO" id="GO:0043565">
    <property type="term" value="F:sequence-specific DNA binding"/>
    <property type="evidence" value="ECO:0007669"/>
    <property type="project" value="TreeGrafter"/>
</dbReference>
<evidence type="ECO:0000256" key="2">
    <source>
        <dbReference type="ARBA" id="ARBA00023015"/>
    </source>
</evidence>
<dbReference type="SUPFAM" id="SSF46785">
    <property type="entry name" value="Winged helix' DNA-binding domain"/>
    <property type="match status" value="1"/>
</dbReference>
<dbReference type="PANTHER" id="PTHR30537">
    <property type="entry name" value="HTH-TYPE TRANSCRIPTIONAL REGULATOR"/>
    <property type="match status" value="1"/>
</dbReference>
<evidence type="ECO:0000256" key="1">
    <source>
        <dbReference type="ARBA" id="ARBA00009437"/>
    </source>
</evidence>
<protein>
    <submittedName>
        <fullName evidence="6">DNA-binding transcriptional LysR family regulator</fullName>
    </submittedName>
</protein>
<dbReference type="InterPro" id="IPR005119">
    <property type="entry name" value="LysR_subst-bd"/>
</dbReference>
<dbReference type="GO" id="GO:0003700">
    <property type="term" value="F:DNA-binding transcription factor activity"/>
    <property type="evidence" value="ECO:0007669"/>
    <property type="project" value="InterPro"/>
</dbReference>
<evidence type="ECO:0000256" key="4">
    <source>
        <dbReference type="ARBA" id="ARBA00023163"/>
    </source>
</evidence>
<evidence type="ECO:0000259" key="5">
    <source>
        <dbReference type="PROSITE" id="PS50931"/>
    </source>
</evidence>
<dbReference type="RefSeq" id="WP_132035005.1">
    <property type="nucleotide sequence ID" value="NZ_SMAI01000017.1"/>
</dbReference>
<evidence type="ECO:0000313" key="7">
    <source>
        <dbReference type="Proteomes" id="UP000294664"/>
    </source>
</evidence>
<dbReference type="OrthoDB" id="9787460at2"/>
<dbReference type="Gene3D" id="1.10.10.10">
    <property type="entry name" value="Winged helix-like DNA-binding domain superfamily/Winged helix DNA-binding domain"/>
    <property type="match status" value="1"/>
</dbReference>
<dbReference type="EMBL" id="SMAI01000017">
    <property type="protein sequence ID" value="TCT01715.1"/>
    <property type="molecule type" value="Genomic_DNA"/>
</dbReference>
<dbReference type="PROSITE" id="PS50931">
    <property type="entry name" value="HTH_LYSR"/>
    <property type="match status" value="1"/>
</dbReference>
<comment type="similarity">
    <text evidence="1">Belongs to the LysR transcriptional regulatory family.</text>
</comment>
<dbReference type="Pfam" id="PF03466">
    <property type="entry name" value="LysR_substrate"/>
    <property type="match status" value="1"/>
</dbReference>
<dbReference type="PANTHER" id="PTHR30537:SF3">
    <property type="entry name" value="TRANSCRIPTIONAL REGULATORY PROTEIN"/>
    <property type="match status" value="1"/>
</dbReference>
<sequence length="293" mass="32452">MNWDNVRIFLAVARSGQILGAARKLGLDHATVSRRIAALEAELHSKLLERGTAGCTLTRAGDRLLAIAERAETSMLQVESELTSPEVELEGVVRVGAPEGFGSYFLAAELGALSLKHPKLTLQVVPLTRTFSLANRDADIIITFVRPTRGRIVAKQLVTCSLNIYASQTHLKEFGPVRTLDDVAGRCLVTYVGDLIYSPPQDYSAELRQLMPIRFECASVIAQLEAVRSGAGIGVLHGYGARRYADLVQILPERSFYRTYWIAARDDVRELPRVAAVHRYIVRRVQGQTHLFQ</sequence>
<dbReference type="SUPFAM" id="SSF53850">
    <property type="entry name" value="Periplasmic binding protein-like II"/>
    <property type="match status" value="1"/>
</dbReference>
<name>A0A4R3LSX7_9HYPH</name>
<comment type="caution">
    <text evidence="6">The sequence shown here is derived from an EMBL/GenBank/DDBJ whole genome shotgun (WGS) entry which is preliminary data.</text>
</comment>
<keyword evidence="7" id="KW-1185">Reference proteome</keyword>